<evidence type="ECO:0000313" key="1">
    <source>
        <dbReference type="EMBL" id="KAG0664736.1"/>
    </source>
</evidence>
<protein>
    <submittedName>
        <fullName evidence="1">Uncharacterized protein</fullName>
    </submittedName>
</protein>
<proteinExistence type="predicted"/>
<comment type="caution">
    <text evidence="1">The sequence shown here is derived from an EMBL/GenBank/DDBJ whole genome shotgun (WGS) entry which is preliminary data.</text>
</comment>
<reference evidence="1 2" key="1">
    <citation type="submission" date="2020-11" db="EMBL/GenBank/DDBJ databases">
        <title>Kefir isolates.</title>
        <authorList>
            <person name="Marcisauskas S."/>
            <person name="Kim Y."/>
            <person name="Blasche S."/>
        </authorList>
    </citation>
    <scope>NUCLEOTIDE SEQUENCE [LARGE SCALE GENOMIC DNA]</scope>
    <source>
        <strain evidence="1 2">OG2</strain>
    </source>
</reference>
<accession>A0A9P6W5M3</accession>
<gene>
    <name evidence="1" type="ORF">C6P45_000532</name>
</gene>
<name>A0A9P6W5M3_MAUEX</name>
<sequence length="541" mass="63426">MAIKVLLNNEPFFMVDSILLSDRKNFGFCSESEILGFTNGKLCKEEILNLVKFFYYINNIYFNESEPTKISKVTVQDLFNIARTTFYEYLKNDWSVKKIKGYFDTSDIRFLQNKMITYQNLDYTLHTTQEFRYCLIHLQKTKKFFELADKILDEDHELVKAHRCLEEFSSKFKNNNTTVDYIYGDIDEVRKQESLMNHAYSKIMKQLELENPTDISLSTVKKRVQKRLSLSYKLGTSIEKNKRISVEGSTKHMSILYTIGANGSLLDVYVILSGKKDSQITKKIIDEFFAHWNFGRTKSDFIDSPNFLLYLENTFFPQTRKMVEDVGLTTEEQHRLLLLDDEGDFFQQHHRPMDIESSRTTKMRVKSQLRIIHSLHEEYHEKPEAIKVAFKRIFIGENVPNDQVEDWLQKFLDTNKNTMYHQHRFYTTLSRPKQIISRDLDSSFITGHNEIVPNNSKLRFVEVNMHWTAASSAIINNMEDPGSEIEGSHFDIRVEGAKLEEVINETITSRYTSTDDFKNIKDTFSHMVQPTAQGPVYNHTL</sequence>
<dbReference type="OrthoDB" id="7763946at2759"/>
<evidence type="ECO:0000313" key="2">
    <source>
        <dbReference type="Proteomes" id="UP000750334"/>
    </source>
</evidence>
<organism evidence="1 2">
    <name type="scientific">Maudiozyma exigua</name>
    <name type="common">Yeast</name>
    <name type="synonym">Kazachstania exigua</name>
    <dbReference type="NCBI Taxonomy" id="34358"/>
    <lineage>
        <taxon>Eukaryota</taxon>
        <taxon>Fungi</taxon>
        <taxon>Dikarya</taxon>
        <taxon>Ascomycota</taxon>
        <taxon>Saccharomycotina</taxon>
        <taxon>Saccharomycetes</taxon>
        <taxon>Saccharomycetales</taxon>
        <taxon>Saccharomycetaceae</taxon>
        <taxon>Maudiozyma</taxon>
    </lineage>
</organism>
<dbReference type="Proteomes" id="UP000750334">
    <property type="component" value="Unassembled WGS sequence"/>
</dbReference>
<dbReference type="AlphaFoldDB" id="A0A9P6W5M3"/>
<dbReference type="EMBL" id="PUHR01000117">
    <property type="protein sequence ID" value="KAG0664736.1"/>
    <property type="molecule type" value="Genomic_DNA"/>
</dbReference>
<keyword evidence="2" id="KW-1185">Reference proteome</keyword>